<name>A0AAD5GKE1_AMBAR</name>
<gene>
    <name evidence="1" type="ORF">M8C21_031832</name>
</gene>
<organism evidence="1 2">
    <name type="scientific">Ambrosia artemisiifolia</name>
    <name type="common">Common ragweed</name>
    <dbReference type="NCBI Taxonomy" id="4212"/>
    <lineage>
        <taxon>Eukaryota</taxon>
        <taxon>Viridiplantae</taxon>
        <taxon>Streptophyta</taxon>
        <taxon>Embryophyta</taxon>
        <taxon>Tracheophyta</taxon>
        <taxon>Spermatophyta</taxon>
        <taxon>Magnoliopsida</taxon>
        <taxon>eudicotyledons</taxon>
        <taxon>Gunneridae</taxon>
        <taxon>Pentapetalae</taxon>
        <taxon>asterids</taxon>
        <taxon>campanulids</taxon>
        <taxon>Asterales</taxon>
        <taxon>Asteraceae</taxon>
        <taxon>Asteroideae</taxon>
        <taxon>Heliantheae alliance</taxon>
        <taxon>Heliantheae</taxon>
        <taxon>Ambrosia</taxon>
    </lineage>
</organism>
<evidence type="ECO:0000313" key="2">
    <source>
        <dbReference type="Proteomes" id="UP001206925"/>
    </source>
</evidence>
<keyword evidence="2" id="KW-1185">Reference proteome</keyword>
<dbReference type="EMBL" id="JAMZMK010007031">
    <property type="protein sequence ID" value="KAI7746142.1"/>
    <property type="molecule type" value="Genomic_DNA"/>
</dbReference>
<dbReference type="Proteomes" id="UP001206925">
    <property type="component" value="Unassembled WGS sequence"/>
</dbReference>
<feature type="non-terminal residue" evidence="1">
    <location>
        <position position="170"/>
    </location>
</feature>
<dbReference type="AlphaFoldDB" id="A0AAD5GKE1"/>
<dbReference type="InterPro" id="IPR004252">
    <property type="entry name" value="Probable_transposase_24"/>
</dbReference>
<evidence type="ECO:0000313" key="1">
    <source>
        <dbReference type="EMBL" id="KAI7746142.1"/>
    </source>
</evidence>
<dbReference type="Pfam" id="PF03004">
    <property type="entry name" value="Transposase_24"/>
    <property type="match status" value="1"/>
</dbReference>
<accession>A0AAD5GKE1</accession>
<comment type="caution">
    <text evidence="1">The sequence shown here is derived from an EMBL/GenBank/DDBJ whole genome shotgun (WGS) entry which is preliminary data.</text>
</comment>
<proteinExistence type="predicted"/>
<protein>
    <submittedName>
        <fullName evidence="1">Uncharacterized protein</fullName>
    </submittedName>
</protein>
<sequence length="170" mass="19803">MSVLIDFKPAWIRSEIWKQMVDNRNTPEWKAKSLRNKEIRRKESEGKHTLGSQTFVTTQRKAAKIIGRELSAHEMWKQSHCRKGSRPLDKHLSGSNSLLLDVDSEGDDEENLVWVDDGAKETWVKYNGYVVEKYGNEHREHPKFDDDLWYRASGVKNKEKVYGLGNVRDS</sequence>
<reference evidence="1" key="1">
    <citation type="submission" date="2022-06" db="EMBL/GenBank/DDBJ databases">
        <title>Uncovering the hologenomic basis of an extraordinary plant invasion.</title>
        <authorList>
            <person name="Bieker V.C."/>
            <person name="Martin M.D."/>
            <person name="Gilbert T."/>
            <person name="Hodgins K."/>
            <person name="Battlay P."/>
            <person name="Petersen B."/>
            <person name="Wilson J."/>
        </authorList>
    </citation>
    <scope>NUCLEOTIDE SEQUENCE</scope>
    <source>
        <strain evidence="1">AA19_3_7</strain>
        <tissue evidence="1">Leaf</tissue>
    </source>
</reference>